<dbReference type="PANTHER" id="PTHR46260:SF3">
    <property type="entry name" value="RING-TYPE DOMAIN-CONTAINING PROTEIN"/>
    <property type="match status" value="1"/>
</dbReference>
<dbReference type="AlphaFoldDB" id="A0A9W9YZQ6"/>
<proteinExistence type="predicted"/>
<keyword evidence="1" id="KW-0880">Kelch repeat</keyword>
<gene>
    <name evidence="3" type="primary">KLHL7</name>
    <name evidence="3" type="ORF">OS493_028195</name>
</gene>
<dbReference type="Proteomes" id="UP001163046">
    <property type="component" value="Unassembled WGS sequence"/>
</dbReference>
<dbReference type="InterPro" id="IPR015915">
    <property type="entry name" value="Kelch-typ_b-propeller"/>
</dbReference>
<dbReference type="SUPFAM" id="SSF117281">
    <property type="entry name" value="Kelch motif"/>
    <property type="match status" value="1"/>
</dbReference>
<evidence type="ECO:0000313" key="3">
    <source>
        <dbReference type="EMBL" id="KAJ7371033.1"/>
    </source>
</evidence>
<dbReference type="InterPro" id="IPR006652">
    <property type="entry name" value="Kelch_1"/>
</dbReference>
<dbReference type="Gene3D" id="2.120.10.80">
    <property type="entry name" value="Kelch-type beta propeller"/>
    <property type="match status" value="1"/>
</dbReference>
<dbReference type="PANTHER" id="PTHR46260">
    <property type="entry name" value="RING-TYPE DOMAIN-CONTAINING PROTEIN"/>
    <property type="match status" value="1"/>
</dbReference>
<accession>A0A9W9YZQ6</accession>
<comment type="caution">
    <text evidence="3">The sequence shown here is derived from an EMBL/GenBank/DDBJ whole genome shotgun (WGS) entry which is preliminary data.</text>
</comment>
<organism evidence="3 4">
    <name type="scientific">Desmophyllum pertusum</name>
    <dbReference type="NCBI Taxonomy" id="174260"/>
    <lineage>
        <taxon>Eukaryota</taxon>
        <taxon>Metazoa</taxon>
        <taxon>Cnidaria</taxon>
        <taxon>Anthozoa</taxon>
        <taxon>Hexacorallia</taxon>
        <taxon>Scleractinia</taxon>
        <taxon>Caryophylliina</taxon>
        <taxon>Caryophylliidae</taxon>
        <taxon>Desmophyllum</taxon>
    </lineage>
</organism>
<dbReference type="SMART" id="SM00612">
    <property type="entry name" value="Kelch"/>
    <property type="match status" value="2"/>
</dbReference>
<protein>
    <submittedName>
        <fullName evidence="3">Kelch-like member 7</fullName>
    </submittedName>
</protein>
<keyword evidence="4" id="KW-1185">Reference proteome</keyword>
<dbReference type="InterPro" id="IPR051746">
    <property type="entry name" value="Kelch_domain_containing_8"/>
</dbReference>
<sequence>MFQVESSTVPMATHLKCTIQSTTNGNFSPSHNPAKLSRDGCYGNAHLRHRWRGPRNRARDQHGAIRSSGQPLELCAANELWKVGACVVEMEGRIYVIGGYNGYTTLRQCEVYDVETHQWSMAKDMTEFRQGAEAVVLNKKIYVIGGRDYKGERVLDSIECFDVSEGEWTRLTSVPVAREGFRCVTCRVSRDHLTPMKLK</sequence>
<name>A0A9W9YZQ6_9CNID</name>
<evidence type="ECO:0000256" key="1">
    <source>
        <dbReference type="ARBA" id="ARBA00022441"/>
    </source>
</evidence>
<keyword evidence="2" id="KW-0677">Repeat</keyword>
<evidence type="ECO:0000313" key="4">
    <source>
        <dbReference type="Proteomes" id="UP001163046"/>
    </source>
</evidence>
<dbReference type="OrthoDB" id="45365at2759"/>
<dbReference type="Pfam" id="PF01344">
    <property type="entry name" value="Kelch_1"/>
    <property type="match status" value="2"/>
</dbReference>
<evidence type="ECO:0000256" key="2">
    <source>
        <dbReference type="ARBA" id="ARBA00022737"/>
    </source>
</evidence>
<dbReference type="EMBL" id="MU826852">
    <property type="protein sequence ID" value="KAJ7371033.1"/>
    <property type="molecule type" value="Genomic_DNA"/>
</dbReference>
<reference evidence="3" key="1">
    <citation type="submission" date="2023-01" db="EMBL/GenBank/DDBJ databases">
        <title>Genome assembly of the deep-sea coral Lophelia pertusa.</title>
        <authorList>
            <person name="Herrera S."/>
            <person name="Cordes E."/>
        </authorList>
    </citation>
    <scope>NUCLEOTIDE SEQUENCE</scope>
    <source>
        <strain evidence="3">USNM1676648</strain>
        <tissue evidence="3">Polyp</tissue>
    </source>
</reference>